<evidence type="ECO:0000313" key="1">
    <source>
        <dbReference type="EMBL" id="RKP24128.1"/>
    </source>
</evidence>
<accession>A0A4P9YWA6</accession>
<proteinExistence type="predicted"/>
<protein>
    <submittedName>
        <fullName evidence="1">Uncharacterized protein</fullName>
    </submittedName>
</protein>
<dbReference type="OrthoDB" id="7392499at2759"/>
<feature type="non-terminal residue" evidence="1">
    <location>
        <position position="80"/>
    </location>
</feature>
<evidence type="ECO:0000313" key="2">
    <source>
        <dbReference type="Proteomes" id="UP000278143"/>
    </source>
</evidence>
<dbReference type="EMBL" id="KZ990430">
    <property type="protein sequence ID" value="RKP24128.1"/>
    <property type="molecule type" value="Genomic_DNA"/>
</dbReference>
<sequence>IASNGHFFGQIPHPIHRVSEMKAIFESGVTSIQSLPTARTPHLPMRTTGQLFLHSCRHFLGLHLSELTRAIRVSFSDMLA</sequence>
<name>A0A4P9YWA6_9FUNG</name>
<dbReference type="AlphaFoldDB" id="A0A4P9YWA6"/>
<dbReference type="Proteomes" id="UP000278143">
    <property type="component" value="Unassembled WGS sequence"/>
</dbReference>
<keyword evidence="2" id="KW-1185">Reference proteome</keyword>
<gene>
    <name evidence="1" type="ORF">SYNPS1DRAFT_7454</name>
</gene>
<organism evidence="1 2">
    <name type="scientific">Syncephalis pseudoplumigaleata</name>
    <dbReference type="NCBI Taxonomy" id="1712513"/>
    <lineage>
        <taxon>Eukaryota</taxon>
        <taxon>Fungi</taxon>
        <taxon>Fungi incertae sedis</taxon>
        <taxon>Zoopagomycota</taxon>
        <taxon>Zoopagomycotina</taxon>
        <taxon>Zoopagomycetes</taxon>
        <taxon>Zoopagales</taxon>
        <taxon>Piptocephalidaceae</taxon>
        <taxon>Syncephalis</taxon>
    </lineage>
</organism>
<reference evidence="2" key="1">
    <citation type="journal article" date="2018" name="Nat. Microbiol.">
        <title>Leveraging single-cell genomics to expand the fungal tree of life.</title>
        <authorList>
            <person name="Ahrendt S.R."/>
            <person name="Quandt C.A."/>
            <person name="Ciobanu D."/>
            <person name="Clum A."/>
            <person name="Salamov A."/>
            <person name="Andreopoulos B."/>
            <person name="Cheng J.F."/>
            <person name="Woyke T."/>
            <person name="Pelin A."/>
            <person name="Henrissat B."/>
            <person name="Reynolds N.K."/>
            <person name="Benny G.L."/>
            <person name="Smith M.E."/>
            <person name="James T.Y."/>
            <person name="Grigoriev I.V."/>
        </authorList>
    </citation>
    <scope>NUCLEOTIDE SEQUENCE [LARGE SCALE GENOMIC DNA]</scope>
    <source>
        <strain evidence="2">Benny S71-1</strain>
    </source>
</reference>
<feature type="non-terminal residue" evidence="1">
    <location>
        <position position="1"/>
    </location>
</feature>